<gene>
    <name evidence="4" type="ORF">JYU34_017150</name>
</gene>
<comment type="caution">
    <text evidence="4">The sequence shown here is derived from an EMBL/GenBank/DDBJ whole genome shotgun (WGS) entry which is preliminary data.</text>
</comment>
<evidence type="ECO:0000313" key="5">
    <source>
        <dbReference type="Proteomes" id="UP000823941"/>
    </source>
</evidence>
<dbReference type="SMART" id="SM00020">
    <property type="entry name" value="Tryp_SPc"/>
    <property type="match status" value="1"/>
</dbReference>
<organism evidence="4 5">
    <name type="scientific">Plutella xylostella</name>
    <name type="common">Diamondback moth</name>
    <name type="synonym">Plutella maculipennis</name>
    <dbReference type="NCBI Taxonomy" id="51655"/>
    <lineage>
        <taxon>Eukaryota</taxon>
        <taxon>Metazoa</taxon>
        <taxon>Ecdysozoa</taxon>
        <taxon>Arthropoda</taxon>
        <taxon>Hexapoda</taxon>
        <taxon>Insecta</taxon>
        <taxon>Pterygota</taxon>
        <taxon>Neoptera</taxon>
        <taxon>Endopterygota</taxon>
        <taxon>Lepidoptera</taxon>
        <taxon>Glossata</taxon>
        <taxon>Ditrysia</taxon>
        <taxon>Yponomeutoidea</taxon>
        <taxon>Plutellidae</taxon>
        <taxon>Plutella</taxon>
    </lineage>
</organism>
<evidence type="ECO:0000256" key="2">
    <source>
        <dbReference type="ARBA" id="ARBA00024195"/>
    </source>
</evidence>
<dbReference type="PANTHER" id="PTHR24256">
    <property type="entry name" value="TRYPTASE-RELATED"/>
    <property type="match status" value="1"/>
</dbReference>
<dbReference type="PROSITE" id="PS50240">
    <property type="entry name" value="TRYPSIN_DOM"/>
    <property type="match status" value="1"/>
</dbReference>
<evidence type="ECO:0000256" key="1">
    <source>
        <dbReference type="ARBA" id="ARBA00023157"/>
    </source>
</evidence>
<dbReference type="InterPro" id="IPR051487">
    <property type="entry name" value="Ser/Thr_Proteases_Immune/Dev"/>
</dbReference>
<dbReference type="InterPro" id="IPR009003">
    <property type="entry name" value="Peptidase_S1_PA"/>
</dbReference>
<evidence type="ECO:0000259" key="3">
    <source>
        <dbReference type="PROSITE" id="PS50240"/>
    </source>
</evidence>
<feature type="domain" description="Peptidase S1" evidence="3">
    <location>
        <begin position="1"/>
        <end position="202"/>
    </location>
</feature>
<proteinExistence type="inferred from homology"/>
<protein>
    <recommendedName>
        <fullName evidence="3">Peptidase S1 domain-containing protein</fullName>
    </recommendedName>
</protein>
<dbReference type="Pfam" id="PF00089">
    <property type="entry name" value="Trypsin"/>
    <property type="match status" value="1"/>
</dbReference>
<accession>A0ABQ7Q0I3</accession>
<dbReference type="InterPro" id="IPR043504">
    <property type="entry name" value="Peptidase_S1_PA_chymotrypsin"/>
</dbReference>
<dbReference type="Proteomes" id="UP000823941">
    <property type="component" value="Chromosome 23"/>
</dbReference>
<comment type="similarity">
    <text evidence="2">Belongs to the peptidase S1 family. CLIP subfamily.</text>
</comment>
<dbReference type="InterPro" id="IPR001254">
    <property type="entry name" value="Trypsin_dom"/>
</dbReference>
<keyword evidence="1" id="KW-1015">Disulfide bond</keyword>
<dbReference type="SUPFAM" id="SSF50494">
    <property type="entry name" value="Trypsin-like serine proteases"/>
    <property type="match status" value="1"/>
</dbReference>
<keyword evidence="5" id="KW-1185">Reference proteome</keyword>
<name>A0ABQ7Q0I3_PLUXY</name>
<sequence length="230" mass="26357">MAKYSLRDTSNMFAVMGLLTNTGTYTNKTKNKGQWRKIKTVRYHRKYRPPLYDIAIVFTEKSFILKKNVQMVKYQTSYQNYKGHCAVAGFGRTENDKPSPHLLVGMVTLIPIKECWRITGRKRKNQKTKSIICGRRNNNTATGYGDAGGPLYCGSGKTLKKNKTSIGYLIGIVSGSGEERNQGVIYFTRVSAFKRFIRRNDATQLAEYSFYSFHNNFMICYYLALIMSLH</sequence>
<dbReference type="EMBL" id="JAHIBW010000023">
    <property type="protein sequence ID" value="KAG7298737.1"/>
    <property type="molecule type" value="Genomic_DNA"/>
</dbReference>
<dbReference type="Gene3D" id="2.40.10.10">
    <property type="entry name" value="Trypsin-like serine proteases"/>
    <property type="match status" value="1"/>
</dbReference>
<evidence type="ECO:0000313" key="4">
    <source>
        <dbReference type="EMBL" id="KAG7298737.1"/>
    </source>
</evidence>
<reference evidence="4 5" key="1">
    <citation type="submission" date="2021-06" db="EMBL/GenBank/DDBJ databases">
        <title>A haploid diamondback moth (Plutella xylostella L.) genome assembly resolves 31 chromosomes and identifies a diamide resistance mutation.</title>
        <authorList>
            <person name="Ward C.M."/>
            <person name="Perry K.D."/>
            <person name="Baker G."/>
            <person name="Powis K."/>
            <person name="Heckel D.G."/>
            <person name="Baxter S.W."/>
        </authorList>
    </citation>
    <scope>NUCLEOTIDE SEQUENCE [LARGE SCALE GENOMIC DNA]</scope>
    <source>
        <strain evidence="4 5">LV</strain>
        <tissue evidence="4">Single pupa</tissue>
    </source>
</reference>